<comment type="caution">
    <text evidence="2">The sequence shown here is derived from an EMBL/GenBank/DDBJ whole genome shotgun (WGS) entry which is preliminary data.</text>
</comment>
<evidence type="ECO:0000256" key="1">
    <source>
        <dbReference type="SAM" id="SignalP"/>
    </source>
</evidence>
<evidence type="ECO:0000313" key="2">
    <source>
        <dbReference type="EMBL" id="CAD2187921.1"/>
    </source>
</evidence>
<name>A0A6V7WLP5_MELEN</name>
<organism evidence="2 3">
    <name type="scientific">Meloidogyne enterolobii</name>
    <name type="common">Root-knot nematode worm</name>
    <name type="synonym">Meloidogyne mayaguensis</name>
    <dbReference type="NCBI Taxonomy" id="390850"/>
    <lineage>
        <taxon>Eukaryota</taxon>
        <taxon>Metazoa</taxon>
        <taxon>Ecdysozoa</taxon>
        <taxon>Nematoda</taxon>
        <taxon>Chromadorea</taxon>
        <taxon>Rhabditida</taxon>
        <taxon>Tylenchina</taxon>
        <taxon>Tylenchomorpha</taxon>
        <taxon>Tylenchoidea</taxon>
        <taxon>Meloidogynidae</taxon>
        <taxon>Meloidogyninae</taxon>
        <taxon>Meloidogyne</taxon>
    </lineage>
</organism>
<protein>
    <submittedName>
        <fullName evidence="2">Uncharacterized protein</fullName>
    </submittedName>
</protein>
<dbReference type="EMBL" id="CAJEWN010000662">
    <property type="protein sequence ID" value="CAD2187921.1"/>
    <property type="molecule type" value="Genomic_DNA"/>
</dbReference>
<dbReference type="AlphaFoldDB" id="A0A6V7WLP5"/>
<feature type="signal peptide" evidence="1">
    <location>
        <begin position="1"/>
        <end position="19"/>
    </location>
</feature>
<reference evidence="2 3" key="1">
    <citation type="submission" date="2020-08" db="EMBL/GenBank/DDBJ databases">
        <authorList>
            <person name="Koutsovoulos G."/>
            <person name="Danchin GJ E."/>
        </authorList>
    </citation>
    <scope>NUCLEOTIDE SEQUENCE [LARGE SCALE GENOMIC DNA]</scope>
</reference>
<keyword evidence="1" id="KW-0732">Signal</keyword>
<accession>A0A6V7WLP5</accession>
<feature type="chain" id="PRO_5028032369" evidence="1">
    <location>
        <begin position="20"/>
        <end position="76"/>
    </location>
</feature>
<proteinExistence type="predicted"/>
<evidence type="ECO:0000313" key="3">
    <source>
        <dbReference type="Proteomes" id="UP000580250"/>
    </source>
</evidence>
<gene>
    <name evidence="2" type="ORF">MENT_LOCUS40536</name>
</gene>
<sequence>MRAFILLFLLFFVIKQTLLRISGNSSIQEIPMVMLAEKERKKLVGVLQHQQPPLMKIIFLLLNCPFYFEHLIKLKN</sequence>
<dbReference type="Proteomes" id="UP000580250">
    <property type="component" value="Unassembled WGS sequence"/>
</dbReference>